<comment type="caution">
    <text evidence="2">The sequence shown here is derived from an EMBL/GenBank/DDBJ whole genome shotgun (WGS) entry which is preliminary data.</text>
</comment>
<dbReference type="EMBL" id="NOII01000003">
    <property type="protein sequence ID" value="OYD57328.1"/>
    <property type="molecule type" value="Genomic_DNA"/>
</dbReference>
<dbReference type="OrthoDB" id="9797779at2"/>
<sequence>MTEYARPRLVVSQCLEFDACRYNGDVIHNAVVQRLMDFVDFVPVCPEVEIGLGTPRETIRIVGRDSKHRLLQPATGNDVTDAMNDFSERYLDGVSDTDGFILKSRSPSCGLKEVKVYAGTEKGPAIGNASGLFGGKVLERFGLYAVEEEGRLNNFTIRDRFYTKMFTLAAFRSVKGNGDGLEGLHEFHERNRYLFMAYSRPTLKVLDRILKESDDRSEEQVMSLYERALLKLFNRAARYDSNLNVSRVIAERFADRISEGERAFFDELVEKYRAKKEPFSSIVTLLKSWAVRFEDEGLLEQTFFAPYPEKLMEITDSGKGRDY</sequence>
<dbReference type="Pfam" id="PF08349">
    <property type="entry name" value="DUF1722"/>
    <property type="match status" value="1"/>
</dbReference>
<dbReference type="Pfam" id="PF04463">
    <property type="entry name" value="2-thiour_desulf"/>
    <property type="match status" value="1"/>
</dbReference>
<feature type="domain" description="DUF1722" evidence="1">
    <location>
        <begin position="193"/>
        <end position="308"/>
    </location>
</feature>
<reference evidence="2 3" key="1">
    <citation type="submission" date="2017-07" db="EMBL/GenBank/DDBJ databases">
        <title>Fictibacillus sp. nov. GDSW-R2A3 Genome sequencing and assembly.</title>
        <authorList>
            <person name="Mayilraj S."/>
        </authorList>
    </citation>
    <scope>NUCLEOTIDE SEQUENCE [LARGE SCALE GENOMIC DNA]</scope>
    <source>
        <strain evidence="2 3">GDSW-R2A3</strain>
    </source>
</reference>
<organism evidence="2 3">
    <name type="scientific">Fictibacillus aquaticus</name>
    <dbReference type="NCBI Taxonomy" id="2021314"/>
    <lineage>
        <taxon>Bacteria</taxon>
        <taxon>Bacillati</taxon>
        <taxon>Bacillota</taxon>
        <taxon>Bacilli</taxon>
        <taxon>Bacillales</taxon>
        <taxon>Fictibacillaceae</taxon>
        <taxon>Fictibacillus</taxon>
    </lineage>
</organism>
<protein>
    <submittedName>
        <fullName evidence="2">Cytoplasmic protein</fullName>
    </submittedName>
</protein>
<evidence type="ECO:0000259" key="1">
    <source>
        <dbReference type="Pfam" id="PF08349"/>
    </source>
</evidence>
<evidence type="ECO:0000313" key="2">
    <source>
        <dbReference type="EMBL" id="OYD57328.1"/>
    </source>
</evidence>
<proteinExistence type="predicted"/>
<gene>
    <name evidence="2" type="ORF">CGZ90_11640</name>
</gene>
<dbReference type="InterPro" id="IPR013560">
    <property type="entry name" value="DUF1722"/>
</dbReference>
<dbReference type="PANTHER" id="PTHR30087:SF0">
    <property type="entry name" value="INNER MEMBRANE PROTEIN"/>
    <property type="match status" value="1"/>
</dbReference>
<dbReference type="InterPro" id="IPR007553">
    <property type="entry name" value="2-thiour_desulf"/>
</dbReference>
<dbReference type="PANTHER" id="PTHR30087">
    <property type="entry name" value="INNER MEMBRANE PROTEIN"/>
    <property type="match status" value="1"/>
</dbReference>
<evidence type="ECO:0000313" key="3">
    <source>
        <dbReference type="Proteomes" id="UP000215059"/>
    </source>
</evidence>
<dbReference type="Proteomes" id="UP000215059">
    <property type="component" value="Unassembled WGS sequence"/>
</dbReference>
<name>A0A235F7U7_9BACL</name>
<dbReference type="RefSeq" id="WP_094252677.1">
    <property type="nucleotide sequence ID" value="NZ_JBHLXL010000001.1"/>
</dbReference>
<accession>A0A235F7U7</accession>
<dbReference type="AlphaFoldDB" id="A0A235F7U7"/>
<keyword evidence="3" id="KW-1185">Reference proteome</keyword>